<feature type="domain" description="MvaT DNA-binding" evidence="1">
    <location>
        <begin position="77"/>
        <end position="113"/>
    </location>
</feature>
<comment type="caution">
    <text evidence="2">The sequence shown here is derived from an EMBL/GenBank/DDBJ whole genome shotgun (WGS) entry which is preliminary data.</text>
</comment>
<dbReference type="Pfam" id="PF22055">
    <property type="entry name" value="MvaT_DBD"/>
    <property type="match status" value="1"/>
</dbReference>
<dbReference type="AlphaFoldDB" id="A0A558J0Y8"/>
<gene>
    <name evidence="2" type="ORF">FQP89_22380</name>
</gene>
<reference evidence="2 3" key="1">
    <citation type="submission" date="2019-07" db="EMBL/GenBank/DDBJ databases">
        <title>Diversity of Bacteria from Kongsfjorden, Arctic.</title>
        <authorList>
            <person name="Yu Y."/>
        </authorList>
    </citation>
    <scope>NUCLEOTIDE SEQUENCE [LARGE SCALE GENOMIC DNA]</scope>
    <source>
        <strain evidence="2 3">SM1922</strain>
    </source>
</reference>
<dbReference type="CDD" id="cd16170">
    <property type="entry name" value="MvaT_DBD"/>
    <property type="match status" value="1"/>
</dbReference>
<dbReference type="Proteomes" id="UP000317288">
    <property type="component" value="Unassembled WGS sequence"/>
</dbReference>
<sequence length="125" mass="14764">MSLLREYQRLQERTETLREQLKSLESREDFKRESVFFNSLKTLMTAYNKSAVDVIELFDQEQGTNKLPARRKTRKIKVYRNPHNGEIVETRGGNHKTLRAWKDQHGAEDVDSWLIEEKKQVNTVG</sequence>
<organism evidence="2 3">
    <name type="scientific">Vreelandella titanicae</name>
    <dbReference type="NCBI Taxonomy" id="664683"/>
    <lineage>
        <taxon>Bacteria</taxon>
        <taxon>Pseudomonadati</taxon>
        <taxon>Pseudomonadota</taxon>
        <taxon>Gammaproteobacteria</taxon>
        <taxon>Oceanospirillales</taxon>
        <taxon>Halomonadaceae</taxon>
        <taxon>Vreelandella</taxon>
    </lineage>
</organism>
<dbReference type="InterPro" id="IPR035616">
    <property type="entry name" value="MvaT_DBD"/>
</dbReference>
<proteinExistence type="predicted"/>
<dbReference type="NCBIfam" id="NF041859">
    <property type="entry name" value="silencer_MvaTU"/>
    <property type="match status" value="1"/>
</dbReference>
<evidence type="ECO:0000259" key="1">
    <source>
        <dbReference type="Pfam" id="PF22055"/>
    </source>
</evidence>
<name>A0A558J0Y8_9GAMM</name>
<evidence type="ECO:0000313" key="3">
    <source>
        <dbReference type="Proteomes" id="UP000317288"/>
    </source>
</evidence>
<dbReference type="RefSeq" id="WP_144815699.1">
    <property type="nucleotide sequence ID" value="NZ_VNFE01000010.1"/>
</dbReference>
<dbReference type="EMBL" id="VNFE01000010">
    <property type="protein sequence ID" value="TVU87328.1"/>
    <property type="molecule type" value="Genomic_DNA"/>
</dbReference>
<evidence type="ECO:0000313" key="2">
    <source>
        <dbReference type="EMBL" id="TVU87328.1"/>
    </source>
</evidence>
<accession>A0A558J0Y8</accession>
<protein>
    <submittedName>
        <fullName evidence="2">H-NS histone</fullName>
    </submittedName>
</protein>